<feature type="region of interest" description="Disordered" evidence="1">
    <location>
        <begin position="112"/>
        <end position="143"/>
    </location>
</feature>
<feature type="compositionally biased region" description="Acidic residues" evidence="1">
    <location>
        <begin position="126"/>
        <end position="136"/>
    </location>
</feature>
<name>A0AAD2PXU8_9STRA</name>
<sequence>MDGAAVQVGRNTSFMETINRAAINYHISRPYRPEENPAKGGIRELKRRFYRLIVKHAIPERLWDFVLDYVVDTMNITANYSRYSDGRVPLEVITGLYDLWMGILPHRRRPGDKRNRTMVGSVTQDGSDDDVLDITEEWPPNLN</sequence>
<accession>A0AAD2PXU8</accession>
<dbReference type="Proteomes" id="UP001295423">
    <property type="component" value="Unassembled WGS sequence"/>
</dbReference>
<proteinExistence type="predicted"/>
<comment type="caution">
    <text evidence="2">The sequence shown here is derived from an EMBL/GenBank/DDBJ whole genome shotgun (WGS) entry which is preliminary data.</text>
</comment>
<dbReference type="EMBL" id="CAKOGP040002369">
    <property type="protein sequence ID" value="CAJ1968157.1"/>
    <property type="molecule type" value="Genomic_DNA"/>
</dbReference>
<reference evidence="2" key="1">
    <citation type="submission" date="2023-08" db="EMBL/GenBank/DDBJ databases">
        <authorList>
            <person name="Audoor S."/>
            <person name="Bilcke G."/>
        </authorList>
    </citation>
    <scope>NUCLEOTIDE SEQUENCE</scope>
</reference>
<gene>
    <name evidence="2" type="ORF">CYCCA115_LOCUS23106</name>
</gene>
<dbReference type="AlphaFoldDB" id="A0AAD2PXU8"/>
<evidence type="ECO:0000256" key="1">
    <source>
        <dbReference type="SAM" id="MobiDB-lite"/>
    </source>
</evidence>
<evidence type="ECO:0000313" key="2">
    <source>
        <dbReference type="EMBL" id="CAJ1968157.1"/>
    </source>
</evidence>
<organism evidence="2 3">
    <name type="scientific">Cylindrotheca closterium</name>
    <dbReference type="NCBI Taxonomy" id="2856"/>
    <lineage>
        <taxon>Eukaryota</taxon>
        <taxon>Sar</taxon>
        <taxon>Stramenopiles</taxon>
        <taxon>Ochrophyta</taxon>
        <taxon>Bacillariophyta</taxon>
        <taxon>Bacillariophyceae</taxon>
        <taxon>Bacillariophycidae</taxon>
        <taxon>Bacillariales</taxon>
        <taxon>Bacillariaceae</taxon>
        <taxon>Cylindrotheca</taxon>
    </lineage>
</organism>
<evidence type="ECO:0000313" key="3">
    <source>
        <dbReference type="Proteomes" id="UP001295423"/>
    </source>
</evidence>
<protein>
    <submittedName>
        <fullName evidence="2">Uncharacterized protein</fullName>
    </submittedName>
</protein>
<keyword evidence="3" id="KW-1185">Reference proteome</keyword>